<dbReference type="AlphaFoldDB" id="A0A2K4FCJ7"/>
<evidence type="ECO:0000313" key="10">
    <source>
        <dbReference type="Proteomes" id="UP000242712"/>
    </source>
</evidence>
<dbReference type="CDD" id="cd00430">
    <property type="entry name" value="PLPDE_III_AR"/>
    <property type="match status" value="1"/>
</dbReference>
<reference evidence="9 10" key="1">
    <citation type="submission" date="2017-08" db="EMBL/GenBank/DDBJ databases">
        <title>Draft genome sequences of 64 type strains of genus Staph aureus.</title>
        <authorList>
            <person name="Cole K."/>
            <person name="Golubchik T."/>
            <person name="Russell J."/>
            <person name="Foster D."/>
            <person name="Llewelyn M."/>
            <person name="Wilson D."/>
            <person name="Crook D."/>
            <person name="Paul J."/>
        </authorList>
    </citation>
    <scope>NUCLEOTIDE SEQUENCE [LARGE SCALE GENOMIC DNA]</scope>
    <source>
        <strain evidence="9 10">DSM 29875</strain>
    </source>
</reference>
<dbReference type="GeneID" id="98298066"/>
<dbReference type="GO" id="GO:0008784">
    <property type="term" value="F:alanine racemase activity"/>
    <property type="evidence" value="ECO:0007669"/>
    <property type="project" value="UniProtKB-UniRule"/>
</dbReference>
<dbReference type="SUPFAM" id="SSF50621">
    <property type="entry name" value="Alanine racemase C-terminal domain-like"/>
    <property type="match status" value="1"/>
</dbReference>
<dbReference type="Gene3D" id="3.20.20.10">
    <property type="entry name" value="Alanine racemase"/>
    <property type="match status" value="1"/>
</dbReference>
<accession>A0A2K4FCJ7</accession>
<keyword evidence="4 5" id="KW-0413">Isomerase</keyword>
<dbReference type="SMART" id="SM01005">
    <property type="entry name" value="Ala_racemase_C"/>
    <property type="match status" value="1"/>
</dbReference>
<feature type="binding site" evidence="5 7">
    <location>
        <position position="312"/>
    </location>
    <ligand>
        <name>substrate</name>
    </ligand>
</feature>
<dbReference type="NCBIfam" id="TIGR00492">
    <property type="entry name" value="alr"/>
    <property type="match status" value="1"/>
</dbReference>
<dbReference type="GO" id="GO:0030170">
    <property type="term" value="F:pyridoxal phosphate binding"/>
    <property type="evidence" value="ECO:0007669"/>
    <property type="project" value="UniProtKB-UniRule"/>
</dbReference>
<evidence type="ECO:0000256" key="4">
    <source>
        <dbReference type="ARBA" id="ARBA00023235"/>
    </source>
</evidence>
<evidence type="ECO:0000256" key="7">
    <source>
        <dbReference type="PIRSR" id="PIRSR600821-52"/>
    </source>
</evidence>
<dbReference type="RefSeq" id="WP_103371699.1">
    <property type="nucleotide sequence ID" value="NZ_CBCRVO010000007.1"/>
</dbReference>
<organism evidence="9 10">
    <name type="scientific">Staphylococcus argensis</name>
    <dbReference type="NCBI Taxonomy" id="1607738"/>
    <lineage>
        <taxon>Bacteria</taxon>
        <taxon>Bacillati</taxon>
        <taxon>Bacillota</taxon>
        <taxon>Bacilli</taxon>
        <taxon>Bacillales</taxon>
        <taxon>Staphylococcaceae</taxon>
        <taxon>Staphylococcus</taxon>
    </lineage>
</organism>
<dbReference type="PANTHER" id="PTHR30511">
    <property type="entry name" value="ALANINE RACEMASE"/>
    <property type="match status" value="1"/>
</dbReference>
<comment type="caution">
    <text evidence="9">The sequence shown here is derived from an EMBL/GenBank/DDBJ whole genome shotgun (WGS) entry which is preliminary data.</text>
</comment>
<protein>
    <recommendedName>
        <fullName evidence="5">Alanine racemase</fullName>
        <ecNumber evidence="5">5.1.1.1</ecNumber>
    </recommendedName>
</protein>
<dbReference type="EMBL" id="PPPX01000010">
    <property type="protein sequence ID" value="POA09080.1"/>
    <property type="molecule type" value="Genomic_DNA"/>
</dbReference>
<evidence type="ECO:0000256" key="6">
    <source>
        <dbReference type="PIRSR" id="PIRSR600821-50"/>
    </source>
</evidence>
<dbReference type="Proteomes" id="UP000242712">
    <property type="component" value="Unassembled WGS sequence"/>
</dbReference>
<dbReference type="PROSITE" id="PS00395">
    <property type="entry name" value="ALANINE_RACEMASE"/>
    <property type="match status" value="1"/>
</dbReference>
<dbReference type="SUPFAM" id="SSF51419">
    <property type="entry name" value="PLP-binding barrel"/>
    <property type="match status" value="1"/>
</dbReference>
<dbReference type="InterPro" id="IPR020622">
    <property type="entry name" value="Ala_racemase_pyridoxalP-BS"/>
</dbReference>
<comment type="cofactor">
    <cofactor evidence="2 5 6">
        <name>pyridoxal 5'-phosphate</name>
        <dbReference type="ChEBI" id="CHEBI:597326"/>
    </cofactor>
</comment>
<evidence type="ECO:0000256" key="1">
    <source>
        <dbReference type="ARBA" id="ARBA00000316"/>
    </source>
</evidence>
<dbReference type="Pfam" id="PF01168">
    <property type="entry name" value="Ala_racemase_N"/>
    <property type="match status" value="1"/>
</dbReference>
<dbReference type="InterPro" id="IPR009006">
    <property type="entry name" value="Ala_racemase/Decarboxylase_C"/>
</dbReference>
<evidence type="ECO:0000259" key="8">
    <source>
        <dbReference type="SMART" id="SM01005"/>
    </source>
</evidence>
<proteinExistence type="inferred from homology"/>
<feature type="binding site" evidence="5 7">
    <location>
        <position position="138"/>
    </location>
    <ligand>
        <name>substrate</name>
    </ligand>
</feature>
<feature type="domain" description="Alanine racemase C-terminal" evidence="8">
    <location>
        <begin position="244"/>
        <end position="369"/>
    </location>
</feature>
<dbReference type="HAMAP" id="MF_01201">
    <property type="entry name" value="Ala_racemase"/>
    <property type="match status" value="1"/>
</dbReference>
<dbReference type="OrthoDB" id="9813814at2"/>
<comment type="catalytic activity">
    <reaction evidence="1 5">
        <text>L-alanine = D-alanine</text>
        <dbReference type="Rhea" id="RHEA:20249"/>
        <dbReference type="ChEBI" id="CHEBI:57416"/>
        <dbReference type="ChEBI" id="CHEBI:57972"/>
        <dbReference type="EC" id="5.1.1.1"/>
    </reaction>
</comment>
<feature type="active site" description="Proton acceptor; specific for D-alanine" evidence="5">
    <location>
        <position position="39"/>
    </location>
</feature>
<dbReference type="FunFam" id="2.40.37.10:FF:000006">
    <property type="entry name" value="Alanine racemase"/>
    <property type="match status" value="1"/>
</dbReference>
<dbReference type="Pfam" id="PF00842">
    <property type="entry name" value="Ala_racemase_C"/>
    <property type="match status" value="1"/>
</dbReference>
<dbReference type="InterPro" id="IPR001608">
    <property type="entry name" value="Ala_racemase_N"/>
</dbReference>
<feature type="active site" description="Proton acceptor; specific for L-alanine" evidence="5">
    <location>
        <position position="265"/>
    </location>
</feature>
<evidence type="ECO:0000313" key="9">
    <source>
        <dbReference type="EMBL" id="POA09080.1"/>
    </source>
</evidence>
<dbReference type="FunFam" id="3.20.20.10:FF:000002">
    <property type="entry name" value="Alanine racemase"/>
    <property type="match status" value="1"/>
</dbReference>
<evidence type="ECO:0000256" key="2">
    <source>
        <dbReference type="ARBA" id="ARBA00001933"/>
    </source>
</evidence>
<dbReference type="UniPathway" id="UPA00042">
    <property type="reaction ID" value="UER00497"/>
</dbReference>
<evidence type="ECO:0000256" key="5">
    <source>
        <dbReference type="HAMAP-Rule" id="MF_01201"/>
    </source>
</evidence>
<dbReference type="InterPro" id="IPR011079">
    <property type="entry name" value="Ala_racemase_C"/>
</dbReference>
<dbReference type="InterPro" id="IPR029066">
    <property type="entry name" value="PLP-binding_barrel"/>
</dbReference>
<comment type="pathway">
    <text evidence="5">Amino-acid biosynthesis; D-alanine biosynthesis; D-alanine from L-alanine: step 1/1.</text>
</comment>
<sequence>MSERYYRSSLLTIDLPAVARNYQTFGRLHPNKTVIPVVKANAYGLGSVQVARYLMDQGADFFAVATLDEAVELRMHGVSAKILVLGVVPPENVEKAIQHRVAMTVPSKEWLEQAITQIDNANEKDIWLHIKIDSGMSRLGMTTVEEYKETIALIQETPNLVFEGVFTHFACADEPGDAMHQQQQKFETIVNEADKPEFIHSQNSAGSLRENFSFCNTVRVGIALYGYYPSDYMQEQTSVELYPSVKWETEVVQTKYIDPEVAVSYGWTYQASEREKIAVIPIGYADGYLRSMSGAYVEIGGRQCQVIGRVCMDQTIIRVPDDVEIGDKVILMAEDGDDAQSVEALAQQQQTINYEVLCNLSRRLPRLYQYEDHTRINNELLK</sequence>
<evidence type="ECO:0000256" key="3">
    <source>
        <dbReference type="ARBA" id="ARBA00022898"/>
    </source>
</evidence>
<dbReference type="EC" id="5.1.1.1" evidence="5"/>
<comment type="similarity">
    <text evidence="5">Belongs to the alanine racemase family.</text>
</comment>
<name>A0A2K4FCJ7_9STAP</name>
<dbReference type="PRINTS" id="PR00992">
    <property type="entry name" value="ALARACEMASE"/>
</dbReference>
<feature type="modified residue" description="N6-(pyridoxal phosphate)lysine" evidence="5 6">
    <location>
        <position position="39"/>
    </location>
</feature>
<comment type="function">
    <text evidence="5">Catalyzes the interconversion of L-alanine and D-alanine. May also act on other amino acids.</text>
</comment>
<keyword evidence="3 5" id="KW-0663">Pyridoxal phosphate</keyword>
<dbReference type="GO" id="GO:0009252">
    <property type="term" value="P:peptidoglycan biosynthetic process"/>
    <property type="evidence" value="ECO:0007669"/>
    <property type="project" value="TreeGrafter"/>
</dbReference>
<dbReference type="GO" id="GO:0030632">
    <property type="term" value="P:D-alanine biosynthetic process"/>
    <property type="evidence" value="ECO:0007669"/>
    <property type="project" value="UniProtKB-UniRule"/>
</dbReference>
<gene>
    <name evidence="9" type="primary">alr</name>
    <name evidence="9" type="ORF">CD039_06860</name>
</gene>
<dbReference type="Gene3D" id="2.40.37.10">
    <property type="entry name" value="Lyase, Ornithine Decarboxylase, Chain A, domain 1"/>
    <property type="match status" value="1"/>
</dbReference>
<keyword evidence="10" id="KW-1185">Reference proteome</keyword>
<dbReference type="GO" id="GO:0005829">
    <property type="term" value="C:cytosol"/>
    <property type="evidence" value="ECO:0007669"/>
    <property type="project" value="TreeGrafter"/>
</dbReference>
<dbReference type="PANTHER" id="PTHR30511:SF0">
    <property type="entry name" value="ALANINE RACEMASE, CATABOLIC-RELATED"/>
    <property type="match status" value="1"/>
</dbReference>
<dbReference type="InterPro" id="IPR000821">
    <property type="entry name" value="Ala_racemase"/>
</dbReference>